<keyword evidence="1 2" id="KW-0560">Oxidoreductase</keyword>
<dbReference type="AlphaFoldDB" id="A0A401UEN0"/>
<comment type="similarity">
    <text evidence="2">Belongs to the D-isomer specific 2-hydroxyacid dehydrogenase family.</text>
</comment>
<proteinExistence type="inferred from homology"/>
<evidence type="ECO:0000259" key="3">
    <source>
        <dbReference type="Pfam" id="PF00389"/>
    </source>
</evidence>
<keyword evidence="6" id="KW-1185">Reference proteome</keyword>
<gene>
    <name evidence="5" type="ORF">SanaruYs_36020</name>
</gene>
<accession>A0A401UEN0</accession>
<evidence type="ECO:0000313" key="5">
    <source>
        <dbReference type="EMBL" id="GCC53359.1"/>
    </source>
</evidence>
<dbReference type="EMBL" id="BHXQ01000007">
    <property type="protein sequence ID" value="GCC53359.1"/>
    <property type="molecule type" value="Genomic_DNA"/>
</dbReference>
<organism evidence="5 6">
    <name type="scientific">Chryseotalea sanaruensis</name>
    <dbReference type="NCBI Taxonomy" id="2482724"/>
    <lineage>
        <taxon>Bacteria</taxon>
        <taxon>Pseudomonadati</taxon>
        <taxon>Bacteroidota</taxon>
        <taxon>Cytophagia</taxon>
        <taxon>Cytophagales</taxon>
        <taxon>Chryseotaleaceae</taxon>
        <taxon>Chryseotalea</taxon>
    </lineage>
</organism>
<dbReference type="Pfam" id="PF02826">
    <property type="entry name" value="2-Hacid_dh_C"/>
    <property type="match status" value="1"/>
</dbReference>
<dbReference type="RefSeq" id="WP_127124007.1">
    <property type="nucleotide sequence ID" value="NZ_BHXQ01000007.1"/>
</dbReference>
<dbReference type="InterPro" id="IPR006140">
    <property type="entry name" value="D-isomer_DH_NAD-bd"/>
</dbReference>
<dbReference type="PANTHER" id="PTHR10996:SF264">
    <property type="entry name" value="HYPOTHETICAL D-ISOMER SPECIFIC 2-HYDROXYACID DEHYDROGENASE (EUROFUNG)"/>
    <property type="match status" value="1"/>
</dbReference>
<evidence type="ECO:0000256" key="1">
    <source>
        <dbReference type="ARBA" id="ARBA00023002"/>
    </source>
</evidence>
<feature type="domain" description="D-isomer specific 2-hydroxyacid dehydrogenase catalytic" evidence="3">
    <location>
        <begin position="11"/>
        <end position="305"/>
    </location>
</feature>
<dbReference type="Gene3D" id="3.40.50.720">
    <property type="entry name" value="NAD(P)-binding Rossmann-like Domain"/>
    <property type="match status" value="2"/>
</dbReference>
<dbReference type="Proteomes" id="UP000288227">
    <property type="component" value="Unassembled WGS sequence"/>
</dbReference>
<dbReference type="OrthoDB" id="1522997at2"/>
<dbReference type="InterPro" id="IPR006139">
    <property type="entry name" value="D-isomer_2_OHA_DH_cat_dom"/>
</dbReference>
<dbReference type="GO" id="GO:0016618">
    <property type="term" value="F:hydroxypyruvate reductase [NAD(P)H] activity"/>
    <property type="evidence" value="ECO:0007669"/>
    <property type="project" value="TreeGrafter"/>
</dbReference>
<sequence>MSSLRQCLIIDPMHISIFTMLKEIGWEGVDVSVKDIASIKPLINQYEGLFVRTRTRVDEQLLGNKPTIKFVGRAGAGLDNIDQEFLLKHNIKVLHASEGNRDAVGEYAVGALLSLLRNIPRADAEVRQSIWLREENRGEELMGKTVGIIGYGNMGKAFAKRLSGFGCKVIAYDKYKQSISDEWSHEASLENIFEETDILSLHIPLTHETREMLSMEFITRFKKPFILINTARGEIVKLNTLASGIETGIIRGAALDVLENEKLTSLTSEQQKAFTFLTHRKNVIFTPHIAGWTNESHYKINQILVQKLQALGF</sequence>
<comment type="caution">
    <text evidence="5">The sequence shown here is derived from an EMBL/GenBank/DDBJ whole genome shotgun (WGS) entry which is preliminary data.</text>
</comment>
<reference evidence="5 6" key="1">
    <citation type="submission" date="2018-11" db="EMBL/GenBank/DDBJ databases">
        <title>Chryseotalea sanarue gen. nov., sp., nov., a member of the family Cytophagaceae, isolated from a brackish lake in Hamamatsu Japan.</title>
        <authorList>
            <person name="Maejima Y."/>
            <person name="Iino T."/>
            <person name="Muraguchi Y."/>
            <person name="Fukuda K."/>
            <person name="Ohkuma M."/>
            <person name="Moriuchi R."/>
            <person name="Dohra H."/>
            <person name="Kimbara K."/>
            <person name="Shintani M."/>
        </authorList>
    </citation>
    <scope>NUCLEOTIDE SEQUENCE [LARGE SCALE GENOMIC DNA]</scope>
    <source>
        <strain evidence="5 6">Ys</strain>
    </source>
</reference>
<evidence type="ECO:0000256" key="2">
    <source>
        <dbReference type="RuleBase" id="RU003719"/>
    </source>
</evidence>
<dbReference type="GO" id="GO:0005829">
    <property type="term" value="C:cytosol"/>
    <property type="evidence" value="ECO:0007669"/>
    <property type="project" value="TreeGrafter"/>
</dbReference>
<dbReference type="PANTHER" id="PTHR10996">
    <property type="entry name" value="2-HYDROXYACID DEHYDROGENASE-RELATED"/>
    <property type="match status" value="1"/>
</dbReference>
<dbReference type="InterPro" id="IPR036291">
    <property type="entry name" value="NAD(P)-bd_dom_sf"/>
</dbReference>
<dbReference type="GO" id="GO:0051287">
    <property type="term" value="F:NAD binding"/>
    <property type="evidence" value="ECO:0007669"/>
    <property type="project" value="InterPro"/>
</dbReference>
<evidence type="ECO:0000313" key="6">
    <source>
        <dbReference type="Proteomes" id="UP000288227"/>
    </source>
</evidence>
<dbReference type="InterPro" id="IPR050223">
    <property type="entry name" value="D-isomer_2-hydroxyacid_DH"/>
</dbReference>
<feature type="domain" description="D-isomer specific 2-hydroxyacid dehydrogenase NAD-binding" evidence="4">
    <location>
        <begin position="110"/>
        <end position="290"/>
    </location>
</feature>
<name>A0A401UEN0_9BACT</name>
<dbReference type="SUPFAM" id="SSF52283">
    <property type="entry name" value="Formate/glycerate dehydrogenase catalytic domain-like"/>
    <property type="match status" value="1"/>
</dbReference>
<evidence type="ECO:0000259" key="4">
    <source>
        <dbReference type="Pfam" id="PF02826"/>
    </source>
</evidence>
<dbReference type="GO" id="GO:0030267">
    <property type="term" value="F:glyoxylate reductase (NADPH) activity"/>
    <property type="evidence" value="ECO:0007669"/>
    <property type="project" value="TreeGrafter"/>
</dbReference>
<dbReference type="Pfam" id="PF00389">
    <property type="entry name" value="2-Hacid_dh"/>
    <property type="match status" value="1"/>
</dbReference>
<protein>
    <submittedName>
        <fullName evidence="5">Phosphoglycerate dehydrogenase</fullName>
    </submittedName>
</protein>
<dbReference type="SUPFAM" id="SSF51735">
    <property type="entry name" value="NAD(P)-binding Rossmann-fold domains"/>
    <property type="match status" value="1"/>
</dbReference>